<evidence type="ECO:0000313" key="2">
    <source>
        <dbReference type="EMBL" id="MBL7631479.1"/>
    </source>
</evidence>
<gene>
    <name evidence="2" type="ORF">I7412_30845</name>
</gene>
<evidence type="ECO:0000313" key="3">
    <source>
        <dbReference type="Proteomes" id="UP000604475"/>
    </source>
</evidence>
<sequence length="270" mass="28159">MSDVRAATPADMPAVRAVATGFGLLDTWPGRADFLDLEREDGRLWVADGDEGVVGFAGTLSRGTLTHLGDLFVDPRTQSAGLGRRLLSAVLPGAGADVVTFASSDPRALTLYLRHGLRPSQPLWYLNGRPKTPPAGAVRPPPVGVDEVAGLDAEASGGHRGRHLAWYAAQPGVTAWSTRHGYAFTRVHGDACVLGPAGGRDPDACVQAVLAAVGQAADRGLAVSVAVFGAHPAVPALLDAGLRLVDQDTFMTSRDGALDVYRYVPNPDLG</sequence>
<keyword evidence="3" id="KW-1185">Reference proteome</keyword>
<dbReference type="CDD" id="cd04301">
    <property type="entry name" value="NAT_SF"/>
    <property type="match status" value="1"/>
</dbReference>
<evidence type="ECO:0000259" key="1">
    <source>
        <dbReference type="PROSITE" id="PS51186"/>
    </source>
</evidence>
<feature type="domain" description="N-acetyltransferase" evidence="1">
    <location>
        <begin position="2"/>
        <end position="136"/>
    </location>
</feature>
<reference evidence="2" key="1">
    <citation type="submission" date="2020-12" db="EMBL/GenBank/DDBJ databases">
        <title>Genomic characterization of non-nitrogen-fixing Frankia strains.</title>
        <authorList>
            <person name="Carlos-Shanley C."/>
            <person name="Guerra T."/>
            <person name="Hahn D."/>
        </authorList>
    </citation>
    <scope>NUCLEOTIDE SEQUENCE</scope>
    <source>
        <strain evidence="2">CN6</strain>
    </source>
</reference>
<comment type="caution">
    <text evidence="2">The sequence shown here is derived from an EMBL/GenBank/DDBJ whole genome shotgun (WGS) entry which is preliminary data.</text>
</comment>
<dbReference type="SUPFAM" id="SSF55729">
    <property type="entry name" value="Acyl-CoA N-acyltransferases (Nat)"/>
    <property type="match status" value="1"/>
</dbReference>
<dbReference type="InterPro" id="IPR000182">
    <property type="entry name" value="GNAT_dom"/>
</dbReference>
<accession>A0A937RQE5</accession>
<proteinExistence type="predicted"/>
<name>A0A937RQE5_9ACTN</name>
<dbReference type="Pfam" id="PF13673">
    <property type="entry name" value="Acetyltransf_10"/>
    <property type="match status" value="1"/>
</dbReference>
<dbReference type="RefSeq" id="WP_203002828.1">
    <property type="nucleotide sequence ID" value="NZ_JADWYU010000198.1"/>
</dbReference>
<dbReference type="PROSITE" id="PS51186">
    <property type="entry name" value="GNAT"/>
    <property type="match status" value="1"/>
</dbReference>
<protein>
    <submittedName>
        <fullName evidence="2">GNAT family N-acetyltransferase</fullName>
    </submittedName>
</protein>
<dbReference type="EMBL" id="JAEACQ010000273">
    <property type="protein sequence ID" value="MBL7631479.1"/>
    <property type="molecule type" value="Genomic_DNA"/>
</dbReference>
<dbReference type="Gene3D" id="3.40.630.30">
    <property type="match status" value="1"/>
</dbReference>
<dbReference type="GO" id="GO:0016747">
    <property type="term" value="F:acyltransferase activity, transferring groups other than amino-acyl groups"/>
    <property type="evidence" value="ECO:0007669"/>
    <property type="project" value="InterPro"/>
</dbReference>
<dbReference type="AlphaFoldDB" id="A0A937RQE5"/>
<dbReference type="InterPro" id="IPR016181">
    <property type="entry name" value="Acyl_CoA_acyltransferase"/>
</dbReference>
<dbReference type="Proteomes" id="UP000604475">
    <property type="component" value="Unassembled WGS sequence"/>
</dbReference>
<organism evidence="2 3">
    <name type="scientific">Frankia nepalensis</name>
    <dbReference type="NCBI Taxonomy" id="1836974"/>
    <lineage>
        <taxon>Bacteria</taxon>
        <taxon>Bacillati</taxon>
        <taxon>Actinomycetota</taxon>
        <taxon>Actinomycetes</taxon>
        <taxon>Frankiales</taxon>
        <taxon>Frankiaceae</taxon>
        <taxon>Frankia</taxon>
    </lineage>
</organism>